<comment type="caution">
    <text evidence="7">The sequence shown here is derived from an EMBL/GenBank/DDBJ whole genome shotgun (WGS) entry which is preliminary data.</text>
</comment>
<keyword evidence="8" id="KW-1185">Reference proteome</keyword>
<dbReference type="PANTHER" id="PTHR13628:SF1">
    <property type="entry name" value="TRANSMEMBRANE PROTEIN 267"/>
    <property type="match status" value="1"/>
</dbReference>
<evidence type="ECO:0000256" key="5">
    <source>
        <dbReference type="ARBA" id="ARBA00023136"/>
    </source>
</evidence>
<keyword evidence="4 6" id="KW-1133">Transmembrane helix</keyword>
<name>A0ABR0AFT0_9CRUS</name>
<evidence type="ECO:0000256" key="1">
    <source>
        <dbReference type="ARBA" id="ARBA00004141"/>
    </source>
</evidence>
<reference evidence="7 8" key="1">
    <citation type="journal article" date="2023" name="Nucleic Acids Res.">
        <title>The hologenome of Daphnia magna reveals possible DNA methylation and microbiome-mediated evolution of the host genome.</title>
        <authorList>
            <person name="Chaturvedi A."/>
            <person name="Li X."/>
            <person name="Dhandapani V."/>
            <person name="Marshall H."/>
            <person name="Kissane S."/>
            <person name="Cuenca-Cambronero M."/>
            <person name="Asole G."/>
            <person name="Calvet F."/>
            <person name="Ruiz-Romero M."/>
            <person name="Marangio P."/>
            <person name="Guigo R."/>
            <person name="Rago D."/>
            <person name="Mirbahai L."/>
            <person name="Eastwood N."/>
            <person name="Colbourne J.K."/>
            <person name="Zhou J."/>
            <person name="Mallon E."/>
            <person name="Orsini L."/>
        </authorList>
    </citation>
    <scope>NUCLEOTIDE SEQUENCE [LARGE SCALE GENOMIC DNA]</scope>
    <source>
        <strain evidence="7">LRV0_1</strain>
    </source>
</reference>
<dbReference type="PANTHER" id="PTHR13628">
    <property type="entry name" value="TRANSMEMBRANE PROTEIN 267"/>
    <property type="match status" value="1"/>
</dbReference>
<comment type="subcellular location">
    <subcellularLocation>
        <location evidence="1">Membrane</location>
        <topology evidence="1">Multi-pass membrane protein</topology>
    </subcellularLocation>
</comment>
<evidence type="ECO:0000256" key="4">
    <source>
        <dbReference type="ARBA" id="ARBA00022989"/>
    </source>
</evidence>
<evidence type="ECO:0000313" key="8">
    <source>
        <dbReference type="Proteomes" id="UP001234178"/>
    </source>
</evidence>
<keyword evidence="5 6" id="KW-0472">Membrane</keyword>
<feature type="transmembrane region" description="Helical" evidence="6">
    <location>
        <begin position="13"/>
        <end position="31"/>
    </location>
</feature>
<accession>A0ABR0AFT0</accession>
<evidence type="ECO:0000256" key="3">
    <source>
        <dbReference type="ARBA" id="ARBA00022692"/>
    </source>
</evidence>
<dbReference type="EMBL" id="JAOYFB010000037">
    <property type="protein sequence ID" value="KAK4023890.1"/>
    <property type="molecule type" value="Genomic_DNA"/>
</dbReference>
<dbReference type="InterPro" id="IPR026572">
    <property type="entry name" value="TMEM267"/>
</dbReference>
<feature type="transmembrane region" description="Helical" evidence="6">
    <location>
        <begin position="75"/>
        <end position="95"/>
    </location>
</feature>
<evidence type="ECO:0000256" key="2">
    <source>
        <dbReference type="ARBA" id="ARBA00013977"/>
    </source>
</evidence>
<gene>
    <name evidence="7" type="ORF">OUZ56_009284</name>
</gene>
<keyword evidence="3 6" id="KW-0812">Transmembrane</keyword>
<sequence>MNLQVATTLPHRPFLHCTTVFSAIAVLLALLSIKMHSIPYLKLSLIITTAIWTHHWRDGYRRGIWICPIGSTPPYWYFLYLVGLVALPLSLHFVLRFTSELINKAKNQGLQPVYFI</sequence>
<dbReference type="Proteomes" id="UP001234178">
    <property type="component" value="Unassembled WGS sequence"/>
</dbReference>
<evidence type="ECO:0000313" key="7">
    <source>
        <dbReference type="EMBL" id="KAK4023890.1"/>
    </source>
</evidence>
<organism evidence="7 8">
    <name type="scientific">Daphnia magna</name>
    <dbReference type="NCBI Taxonomy" id="35525"/>
    <lineage>
        <taxon>Eukaryota</taxon>
        <taxon>Metazoa</taxon>
        <taxon>Ecdysozoa</taxon>
        <taxon>Arthropoda</taxon>
        <taxon>Crustacea</taxon>
        <taxon>Branchiopoda</taxon>
        <taxon>Diplostraca</taxon>
        <taxon>Cladocera</taxon>
        <taxon>Anomopoda</taxon>
        <taxon>Daphniidae</taxon>
        <taxon>Daphnia</taxon>
    </lineage>
</organism>
<proteinExistence type="predicted"/>
<protein>
    <recommendedName>
        <fullName evidence="2">Transmembrane protein 267</fullName>
    </recommendedName>
</protein>
<evidence type="ECO:0000256" key="6">
    <source>
        <dbReference type="SAM" id="Phobius"/>
    </source>
</evidence>